<accession>A0ABR3VUN3</accession>
<proteinExistence type="predicted"/>
<dbReference type="Proteomes" id="UP001586593">
    <property type="component" value="Unassembled WGS sequence"/>
</dbReference>
<evidence type="ECO:0000313" key="3">
    <source>
        <dbReference type="Proteomes" id="UP001586593"/>
    </source>
</evidence>
<name>A0ABR3VUN3_9PEZI</name>
<organism evidence="2 3">
    <name type="scientific">Phialemonium thermophilum</name>
    <dbReference type="NCBI Taxonomy" id="223376"/>
    <lineage>
        <taxon>Eukaryota</taxon>
        <taxon>Fungi</taxon>
        <taxon>Dikarya</taxon>
        <taxon>Ascomycota</taxon>
        <taxon>Pezizomycotina</taxon>
        <taxon>Sordariomycetes</taxon>
        <taxon>Sordariomycetidae</taxon>
        <taxon>Cephalothecales</taxon>
        <taxon>Cephalothecaceae</taxon>
        <taxon>Phialemonium</taxon>
    </lineage>
</organism>
<feature type="compositionally biased region" description="Basic and acidic residues" evidence="1">
    <location>
        <begin position="32"/>
        <end position="47"/>
    </location>
</feature>
<comment type="caution">
    <text evidence="2">The sequence shown here is derived from an EMBL/GenBank/DDBJ whole genome shotgun (WGS) entry which is preliminary data.</text>
</comment>
<keyword evidence="3" id="KW-1185">Reference proteome</keyword>
<gene>
    <name evidence="2" type="ORF">VTK73DRAFT_592</name>
</gene>
<sequence length="167" mass="18361">MDHLRKEARKAALAPLAFLHLGGKRAQSARVLGREATRRNADKERRRASGPSGPLLKERRARPPLVPDVQHLHVCGWVSGGSQPWCPLRKPEGLCSPLDDWCRREDKVPRLCLARALGELRAPPRCNGVSEYQVGGGKWPQVVPCGPVQTSLAGNVQAPLEYAGREE</sequence>
<evidence type="ECO:0000313" key="2">
    <source>
        <dbReference type="EMBL" id="KAL1845390.1"/>
    </source>
</evidence>
<protein>
    <submittedName>
        <fullName evidence="2">Uncharacterized protein</fullName>
    </submittedName>
</protein>
<dbReference type="EMBL" id="JAZHXJ010001113">
    <property type="protein sequence ID" value="KAL1845390.1"/>
    <property type="molecule type" value="Genomic_DNA"/>
</dbReference>
<reference evidence="2 3" key="1">
    <citation type="journal article" date="2024" name="Commun. Biol.">
        <title>Comparative genomic analysis of thermophilic fungi reveals convergent evolutionary adaptations and gene losses.</title>
        <authorList>
            <person name="Steindorff A.S."/>
            <person name="Aguilar-Pontes M.V."/>
            <person name="Robinson A.J."/>
            <person name="Andreopoulos B."/>
            <person name="LaButti K."/>
            <person name="Kuo A."/>
            <person name="Mondo S."/>
            <person name="Riley R."/>
            <person name="Otillar R."/>
            <person name="Haridas S."/>
            <person name="Lipzen A."/>
            <person name="Grimwood J."/>
            <person name="Schmutz J."/>
            <person name="Clum A."/>
            <person name="Reid I.D."/>
            <person name="Moisan M.C."/>
            <person name="Butler G."/>
            <person name="Nguyen T.T.M."/>
            <person name="Dewar K."/>
            <person name="Conant G."/>
            <person name="Drula E."/>
            <person name="Henrissat B."/>
            <person name="Hansel C."/>
            <person name="Singer S."/>
            <person name="Hutchinson M.I."/>
            <person name="de Vries R.P."/>
            <person name="Natvig D.O."/>
            <person name="Powell A.J."/>
            <person name="Tsang A."/>
            <person name="Grigoriev I.V."/>
        </authorList>
    </citation>
    <scope>NUCLEOTIDE SEQUENCE [LARGE SCALE GENOMIC DNA]</scope>
    <source>
        <strain evidence="2 3">ATCC 24622</strain>
    </source>
</reference>
<evidence type="ECO:0000256" key="1">
    <source>
        <dbReference type="SAM" id="MobiDB-lite"/>
    </source>
</evidence>
<feature type="region of interest" description="Disordered" evidence="1">
    <location>
        <begin position="29"/>
        <end position="62"/>
    </location>
</feature>